<name>A0AAF3EZX4_9BILA</name>
<accession>A0AAF3EZX4</accession>
<keyword evidence="1" id="KW-1185">Reference proteome</keyword>
<dbReference type="Proteomes" id="UP000887575">
    <property type="component" value="Unassembled WGS sequence"/>
</dbReference>
<evidence type="ECO:0000313" key="2">
    <source>
        <dbReference type="WBParaSite" id="MBELARI_LOCUS19747"/>
    </source>
</evidence>
<protein>
    <submittedName>
        <fullName evidence="2">Uncharacterized protein</fullName>
    </submittedName>
</protein>
<sequence>MLHLIDFFLPFDTPLSVRKQLMDRIDEGISALDFYGDESVEETKELNSQPLNLAVQCHLAGFLAKILIGFLPDRIRDRSNLIKDVMWITWMSKLRNSL</sequence>
<evidence type="ECO:0000313" key="1">
    <source>
        <dbReference type="Proteomes" id="UP000887575"/>
    </source>
</evidence>
<dbReference type="AlphaFoldDB" id="A0AAF3EZX4"/>
<dbReference type="WBParaSite" id="MBELARI_LOCUS19747">
    <property type="protein sequence ID" value="MBELARI_LOCUS19747"/>
    <property type="gene ID" value="MBELARI_LOCUS19747"/>
</dbReference>
<reference evidence="2" key="1">
    <citation type="submission" date="2024-02" db="UniProtKB">
        <authorList>
            <consortium name="WormBaseParasite"/>
        </authorList>
    </citation>
    <scope>IDENTIFICATION</scope>
</reference>
<proteinExistence type="predicted"/>
<organism evidence="1 2">
    <name type="scientific">Mesorhabditis belari</name>
    <dbReference type="NCBI Taxonomy" id="2138241"/>
    <lineage>
        <taxon>Eukaryota</taxon>
        <taxon>Metazoa</taxon>
        <taxon>Ecdysozoa</taxon>
        <taxon>Nematoda</taxon>
        <taxon>Chromadorea</taxon>
        <taxon>Rhabditida</taxon>
        <taxon>Rhabditina</taxon>
        <taxon>Rhabditomorpha</taxon>
        <taxon>Rhabditoidea</taxon>
        <taxon>Rhabditidae</taxon>
        <taxon>Mesorhabditinae</taxon>
        <taxon>Mesorhabditis</taxon>
    </lineage>
</organism>